<dbReference type="RefSeq" id="WP_114338342.1">
    <property type="nucleotide sequence ID" value="NZ_QPID01000005.1"/>
</dbReference>
<dbReference type="AlphaFoldDB" id="A0A368NJU9"/>
<comment type="caution">
    <text evidence="2">The sequence shown here is derived from an EMBL/GenBank/DDBJ whole genome shotgun (WGS) entry which is preliminary data.</text>
</comment>
<feature type="chain" id="PRO_5017084840" evidence="1">
    <location>
        <begin position="21"/>
        <end position="206"/>
    </location>
</feature>
<evidence type="ECO:0000313" key="3">
    <source>
        <dbReference type="Proteomes" id="UP000252558"/>
    </source>
</evidence>
<proteinExistence type="predicted"/>
<reference evidence="2 3" key="1">
    <citation type="submission" date="2018-07" db="EMBL/GenBank/DDBJ databases">
        <title>Corallincola holothuriorum sp. nov., a new facultative anaerobe isolated from sea cucumber Apostichopus japonicus.</title>
        <authorList>
            <person name="Xia H."/>
        </authorList>
    </citation>
    <scope>NUCLEOTIDE SEQUENCE [LARGE SCALE GENOMIC DNA]</scope>
    <source>
        <strain evidence="2 3">C4</strain>
    </source>
</reference>
<dbReference type="NCBIfam" id="TIGR02595">
    <property type="entry name" value="PEP_CTERM"/>
    <property type="match status" value="1"/>
</dbReference>
<evidence type="ECO:0000313" key="2">
    <source>
        <dbReference type="EMBL" id="RCU50055.1"/>
    </source>
</evidence>
<keyword evidence="3" id="KW-1185">Reference proteome</keyword>
<gene>
    <name evidence="2" type="ORF">DU002_10600</name>
</gene>
<sequence>MLNKPYVLLFVAMFSAQTQAGVLSFEDVTAGNSSFLPINYAGFNWGEQAFGVIIDQHPSYSFQGTFGNSYGSPSGDYALYNSNGVNQGVRLNSIIDFNGAYFSSWANNNDFGDYGATSITINGYNSGILIDSKTMDLSANQYDWFDVGFSGVDELEFVTSGVEKWWVMDDFTYSTSQVAEVPEPASLGVFLAGVFGLLLTRKKPKC</sequence>
<dbReference type="EMBL" id="QPID01000005">
    <property type="protein sequence ID" value="RCU50055.1"/>
    <property type="molecule type" value="Genomic_DNA"/>
</dbReference>
<dbReference type="InterPro" id="IPR013424">
    <property type="entry name" value="Ice-binding_C"/>
</dbReference>
<name>A0A368NJU9_9GAMM</name>
<accession>A0A368NJU9</accession>
<organism evidence="2 3">
    <name type="scientific">Corallincola holothuriorum</name>
    <dbReference type="NCBI Taxonomy" id="2282215"/>
    <lineage>
        <taxon>Bacteria</taxon>
        <taxon>Pseudomonadati</taxon>
        <taxon>Pseudomonadota</taxon>
        <taxon>Gammaproteobacteria</taxon>
        <taxon>Alteromonadales</taxon>
        <taxon>Psychromonadaceae</taxon>
        <taxon>Corallincola</taxon>
    </lineage>
</organism>
<dbReference type="Proteomes" id="UP000252558">
    <property type="component" value="Unassembled WGS sequence"/>
</dbReference>
<evidence type="ECO:0000256" key="1">
    <source>
        <dbReference type="SAM" id="SignalP"/>
    </source>
</evidence>
<protein>
    <submittedName>
        <fullName evidence="2">PEP-CTERM sorting domain-containing protein</fullName>
    </submittedName>
</protein>
<keyword evidence="1" id="KW-0732">Signal</keyword>
<dbReference type="OrthoDB" id="484205at2"/>
<feature type="signal peptide" evidence="1">
    <location>
        <begin position="1"/>
        <end position="20"/>
    </location>
</feature>